<dbReference type="RefSeq" id="WP_376803718.1">
    <property type="nucleotide sequence ID" value="NZ_LWDL01000001.1"/>
</dbReference>
<dbReference type="EMBL" id="LWDL01000001">
    <property type="protein sequence ID" value="OQW54716.1"/>
    <property type="molecule type" value="Genomic_DNA"/>
</dbReference>
<dbReference type="GO" id="GO:0009882">
    <property type="term" value="F:blue light photoreceptor activity"/>
    <property type="evidence" value="ECO:0007669"/>
    <property type="project" value="InterPro"/>
</dbReference>
<gene>
    <name evidence="2" type="ORF">A4S15_03740</name>
</gene>
<feature type="domain" description="BLUF" evidence="1">
    <location>
        <begin position="2"/>
        <end position="93"/>
    </location>
</feature>
<evidence type="ECO:0000313" key="2">
    <source>
        <dbReference type="EMBL" id="OQW54716.1"/>
    </source>
</evidence>
<dbReference type="GO" id="GO:0071949">
    <property type="term" value="F:FAD binding"/>
    <property type="evidence" value="ECO:0007669"/>
    <property type="project" value="InterPro"/>
</dbReference>
<evidence type="ECO:0000259" key="1">
    <source>
        <dbReference type="PROSITE" id="PS50925"/>
    </source>
</evidence>
<name>A0A1W9I4R7_9HYPH</name>
<organism evidence="2 3">
    <name type="scientific">Candidatus Raskinella chloraquaticus</name>
    <dbReference type="NCBI Taxonomy" id="1951219"/>
    <lineage>
        <taxon>Bacteria</taxon>
        <taxon>Pseudomonadati</taxon>
        <taxon>Pseudomonadota</taxon>
        <taxon>Alphaproteobacteria</taxon>
        <taxon>Hyphomicrobiales</taxon>
        <taxon>Phreatobacteraceae</taxon>
        <taxon>Candidatus Raskinella</taxon>
    </lineage>
</organism>
<dbReference type="Proteomes" id="UP000192872">
    <property type="component" value="Unassembled WGS sequence"/>
</dbReference>
<dbReference type="PROSITE" id="PS50925">
    <property type="entry name" value="BLUF"/>
    <property type="match status" value="1"/>
</dbReference>
<dbReference type="Gene3D" id="3.30.70.100">
    <property type="match status" value="1"/>
</dbReference>
<dbReference type="Pfam" id="PF04940">
    <property type="entry name" value="BLUF"/>
    <property type="match status" value="1"/>
</dbReference>
<dbReference type="InterPro" id="IPR036046">
    <property type="entry name" value="Acylphosphatase-like_dom_sf"/>
</dbReference>
<proteinExistence type="predicted"/>
<dbReference type="SUPFAM" id="SSF54975">
    <property type="entry name" value="Acylphosphatase/BLUF domain-like"/>
    <property type="match status" value="1"/>
</dbReference>
<evidence type="ECO:0000313" key="3">
    <source>
        <dbReference type="Proteomes" id="UP000192872"/>
    </source>
</evidence>
<dbReference type="STRING" id="1827387.A4S15_03740"/>
<comment type="caution">
    <text evidence="2">The sequence shown here is derived from an EMBL/GenBank/DDBJ whole genome shotgun (WGS) entry which is preliminary data.</text>
</comment>
<sequence length="151" mass="16496">MLSYILYLSRRRASTSNDDIAHMLVGAQSFNDRHALTGLLVCGRHWFLQHLEGHENNIEKAYQRILNSKLHDSLSILGSGLLLGREFATRSMAGLGSSKLDTAMAEIGLEPSGNTVMSTDRTKLVNVLAASRRILETAAGIDTSAPVIFID</sequence>
<protein>
    <recommendedName>
        <fullName evidence="1">BLUF domain-containing protein</fullName>
    </recommendedName>
</protein>
<reference evidence="2 3" key="1">
    <citation type="journal article" date="2017" name="Water Res.">
        <title>Comammox in drinking water systems.</title>
        <authorList>
            <person name="Wang Y."/>
            <person name="Ma L."/>
            <person name="Mao Y."/>
            <person name="Jiang X."/>
            <person name="Xia Y."/>
            <person name="Yu K."/>
            <person name="Li B."/>
            <person name="Zhang T."/>
        </authorList>
    </citation>
    <scope>NUCLEOTIDE SEQUENCE [LARGE SCALE GENOMIC DNA]</scope>
    <source>
        <strain evidence="2">SG_bin8</strain>
    </source>
</reference>
<dbReference type="SMART" id="SM01034">
    <property type="entry name" value="BLUF"/>
    <property type="match status" value="1"/>
</dbReference>
<dbReference type="AlphaFoldDB" id="A0A1W9I4R7"/>
<accession>A0A1W9I4R7</accession>
<dbReference type="InterPro" id="IPR007024">
    <property type="entry name" value="BLUF_domain"/>
</dbReference>